<name>A0A1X2GX85_9FUNG</name>
<proteinExistence type="predicted"/>
<comment type="caution">
    <text evidence="10">The sequence shown here is derived from an EMBL/GenBank/DDBJ whole genome shotgun (WGS) entry which is preliminary data.</text>
</comment>
<feature type="transmembrane region" description="Helical" evidence="8">
    <location>
        <begin position="73"/>
        <end position="95"/>
    </location>
</feature>
<feature type="domain" description="Major facilitator superfamily (MFS) profile" evidence="9">
    <location>
        <begin position="42"/>
        <end position="496"/>
    </location>
</feature>
<feature type="transmembrane region" description="Helical" evidence="8">
    <location>
        <begin position="401"/>
        <end position="420"/>
    </location>
</feature>
<reference evidence="10 11" key="1">
    <citation type="submission" date="2016-07" db="EMBL/GenBank/DDBJ databases">
        <title>Pervasive Adenine N6-methylation of Active Genes in Fungi.</title>
        <authorList>
            <consortium name="DOE Joint Genome Institute"/>
            <person name="Mondo S.J."/>
            <person name="Dannebaum R.O."/>
            <person name="Kuo R.C."/>
            <person name="Labutti K."/>
            <person name="Haridas S."/>
            <person name="Kuo A."/>
            <person name="Salamov A."/>
            <person name="Ahrendt S.R."/>
            <person name="Lipzen A."/>
            <person name="Sullivan W."/>
            <person name="Andreopoulos W.B."/>
            <person name="Clum A."/>
            <person name="Lindquist E."/>
            <person name="Daum C."/>
            <person name="Ramamoorthy G.K."/>
            <person name="Gryganskyi A."/>
            <person name="Culley D."/>
            <person name="Magnuson J.K."/>
            <person name="James T.Y."/>
            <person name="O'Malley M.A."/>
            <person name="Stajich J.E."/>
            <person name="Spatafora J.W."/>
            <person name="Visel A."/>
            <person name="Grigoriev I.V."/>
        </authorList>
    </citation>
    <scope>NUCLEOTIDE SEQUENCE [LARGE SCALE GENOMIC DNA]</scope>
    <source>
        <strain evidence="10 11">NRRL 3301</strain>
    </source>
</reference>
<feature type="transmembrane region" description="Helical" evidence="8">
    <location>
        <begin position="107"/>
        <end position="125"/>
    </location>
</feature>
<evidence type="ECO:0000313" key="11">
    <source>
        <dbReference type="Proteomes" id="UP000242146"/>
    </source>
</evidence>
<dbReference type="InterPro" id="IPR011701">
    <property type="entry name" value="MFS"/>
</dbReference>
<dbReference type="Proteomes" id="UP000242146">
    <property type="component" value="Unassembled WGS sequence"/>
</dbReference>
<organism evidence="10 11">
    <name type="scientific">Hesseltinella vesiculosa</name>
    <dbReference type="NCBI Taxonomy" id="101127"/>
    <lineage>
        <taxon>Eukaryota</taxon>
        <taxon>Fungi</taxon>
        <taxon>Fungi incertae sedis</taxon>
        <taxon>Mucoromycota</taxon>
        <taxon>Mucoromycotina</taxon>
        <taxon>Mucoromycetes</taxon>
        <taxon>Mucorales</taxon>
        <taxon>Cunninghamellaceae</taxon>
        <taxon>Hesseltinella</taxon>
    </lineage>
</organism>
<feature type="transmembrane region" description="Helical" evidence="8">
    <location>
        <begin position="376"/>
        <end position="394"/>
    </location>
</feature>
<dbReference type="PANTHER" id="PTHR23502:SF51">
    <property type="entry name" value="QUINIDINE RESISTANCE PROTEIN 1-RELATED"/>
    <property type="match status" value="1"/>
</dbReference>
<feature type="transmembrane region" description="Helical" evidence="8">
    <location>
        <begin position="196"/>
        <end position="216"/>
    </location>
</feature>
<feature type="transmembrane region" description="Helical" evidence="8">
    <location>
        <begin position="167"/>
        <end position="189"/>
    </location>
</feature>
<evidence type="ECO:0000256" key="7">
    <source>
        <dbReference type="SAM" id="MobiDB-lite"/>
    </source>
</evidence>
<keyword evidence="2" id="KW-0813">Transport</keyword>
<evidence type="ECO:0000256" key="4">
    <source>
        <dbReference type="ARBA" id="ARBA00022989"/>
    </source>
</evidence>
<dbReference type="FunFam" id="1.20.1720.10:FF:000009">
    <property type="entry name" value="MFS multidrug transporter"/>
    <property type="match status" value="1"/>
</dbReference>
<dbReference type="GO" id="GO:0015137">
    <property type="term" value="F:citrate transmembrane transporter activity"/>
    <property type="evidence" value="ECO:0007669"/>
    <property type="project" value="UniProtKB-ARBA"/>
</dbReference>
<evidence type="ECO:0000256" key="1">
    <source>
        <dbReference type="ARBA" id="ARBA00004141"/>
    </source>
</evidence>
<sequence length="504" mass="55654">MPELRSTANESSTETLEQQETKAVKANDEPYTVLKTWHIVGILSITAFAGALSPLNASIYFPALNEIELDLGISAEMVNLTITTYLIFQAISPTFWGSIADVWGRRLVYIGTTLVYCLACVGLAVQRNYGAMLFLRMLQSFGSSSLIAVGAGVIGDITTPAQRGGFYGYYNMGQLLGPVIGPVIGGVVAGSIGWRWTFWILAILAGSSFVLLSLFVPETLRALVGNGSGYCNPTPWQWWQRRKLIKKGEAVPPVDKQVAARWRKMPNFIQPFLFLFEVDVILLLLYNGYHFMIYYYYNVSTPSQFSARYGLTTTQVGLCFIPQGVGCVLGSFLSGKQLDYFYRRAETKYKSQHPDVVVERGKVPIDFPLYLTRTMLMLPCGLVVQLLTIVYGWMLQINGSLAGLLVLQFLVALATIPISGMSQTLLVDLYPGKGASITASNNLVRCILGAIASVTSDPGIRRLDVGWFFTTIGLIVFAFNSFYLILLVLGPKWRAKRYSINEAA</sequence>
<dbReference type="InterPro" id="IPR020846">
    <property type="entry name" value="MFS_dom"/>
</dbReference>
<feature type="transmembrane region" description="Helical" evidence="8">
    <location>
        <begin position="37"/>
        <end position="61"/>
    </location>
</feature>
<dbReference type="GO" id="GO:0005886">
    <property type="term" value="C:plasma membrane"/>
    <property type="evidence" value="ECO:0007669"/>
    <property type="project" value="TreeGrafter"/>
</dbReference>
<dbReference type="Pfam" id="PF07690">
    <property type="entry name" value="MFS_1"/>
    <property type="match status" value="1"/>
</dbReference>
<evidence type="ECO:0000313" key="10">
    <source>
        <dbReference type="EMBL" id="ORX62218.1"/>
    </source>
</evidence>
<comment type="subcellular location">
    <subcellularLocation>
        <location evidence="1">Membrane</location>
        <topology evidence="1">Multi-pass membrane protein</topology>
    </subcellularLocation>
</comment>
<dbReference type="SUPFAM" id="SSF103473">
    <property type="entry name" value="MFS general substrate transporter"/>
    <property type="match status" value="1"/>
</dbReference>
<feature type="transmembrane region" description="Helical" evidence="8">
    <location>
        <begin position="137"/>
        <end position="155"/>
    </location>
</feature>
<keyword evidence="4 8" id="KW-1133">Transmembrane helix</keyword>
<dbReference type="Gene3D" id="1.20.1720.10">
    <property type="entry name" value="Multidrug resistance protein D"/>
    <property type="match status" value="1"/>
</dbReference>
<accession>A0A1X2GX85</accession>
<protein>
    <submittedName>
        <fullName evidence="10">MFS general substrate transporter</fullName>
    </submittedName>
</protein>
<dbReference type="PROSITE" id="PS50850">
    <property type="entry name" value="MFS"/>
    <property type="match status" value="1"/>
</dbReference>
<evidence type="ECO:0000256" key="3">
    <source>
        <dbReference type="ARBA" id="ARBA00022692"/>
    </source>
</evidence>
<keyword evidence="11" id="KW-1185">Reference proteome</keyword>
<dbReference type="Gene3D" id="1.20.1250.20">
    <property type="entry name" value="MFS general substrate transporter like domains"/>
    <property type="match status" value="1"/>
</dbReference>
<gene>
    <name evidence="10" type="ORF">DM01DRAFT_1331674</name>
</gene>
<dbReference type="OrthoDB" id="440553at2759"/>
<dbReference type="EMBL" id="MCGT01000002">
    <property type="protein sequence ID" value="ORX62218.1"/>
    <property type="molecule type" value="Genomic_DNA"/>
</dbReference>
<dbReference type="AlphaFoldDB" id="A0A1X2GX85"/>
<dbReference type="STRING" id="101127.A0A1X2GX85"/>
<feature type="transmembrane region" description="Helical" evidence="8">
    <location>
        <begin position="465"/>
        <end position="489"/>
    </location>
</feature>
<evidence type="ECO:0000256" key="8">
    <source>
        <dbReference type="SAM" id="Phobius"/>
    </source>
</evidence>
<dbReference type="FunFam" id="1.20.1250.20:FF:000172">
    <property type="entry name" value="MFS multidrug resistance transporter"/>
    <property type="match status" value="1"/>
</dbReference>
<keyword evidence="6" id="KW-0325">Glycoprotein</keyword>
<keyword evidence="5 8" id="KW-0472">Membrane</keyword>
<feature type="region of interest" description="Disordered" evidence="7">
    <location>
        <begin position="1"/>
        <end position="23"/>
    </location>
</feature>
<dbReference type="PANTHER" id="PTHR23502">
    <property type="entry name" value="MAJOR FACILITATOR SUPERFAMILY"/>
    <property type="match status" value="1"/>
</dbReference>
<evidence type="ECO:0000259" key="9">
    <source>
        <dbReference type="PROSITE" id="PS50850"/>
    </source>
</evidence>
<dbReference type="GO" id="GO:0140115">
    <property type="term" value="P:export across plasma membrane"/>
    <property type="evidence" value="ECO:0007669"/>
    <property type="project" value="UniProtKB-ARBA"/>
</dbReference>
<feature type="transmembrane region" description="Helical" evidence="8">
    <location>
        <begin position="272"/>
        <end position="297"/>
    </location>
</feature>
<keyword evidence="3 8" id="KW-0812">Transmembrane</keyword>
<evidence type="ECO:0000256" key="6">
    <source>
        <dbReference type="ARBA" id="ARBA00023180"/>
    </source>
</evidence>
<evidence type="ECO:0000256" key="5">
    <source>
        <dbReference type="ARBA" id="ARBA00023136"/>
    </source>
</evidence>
<dbReference type="CDD" id="cd17323">
    <property type="entry name" value="MFS_Tpo1_MDR_like"/>
    <property type="match status" value="1"/>
</dbReference>
<evidence type="ECO:0000256" key="2">
    <source>
        <dbReference type="ARBA" id="ARBA00022448"/>
    </source>
</evidence>
<dbReference type="InterPro" id="IPR036259">
    <property type="entry name" value="MFS_trans_sf"/>
</dbReference>